<evidence type="ECO:0000313" key="3">
    <source>
        <dbReference type="Proteomes" id="UP000249818"/>
    </source>
</evidence>
<accession>A0A2X3KY47</accession>
<dbReference type="AlphaFoldDB" id="A0A2X3KY47"/>
<dbReference type="InterPro" id="IPR002156">
    <property type="entry name" value="RNaseH_domain"/>
</dbReference>
<dbReference type="RefSeq" id="WP_122030664.1">
    <property type="nucleotide sequence ID" value="NZ_LS483254.1"/>
</dbReference>
<feature type="domain" description="RNase H type-1" evidence="1">
    <location>
        <begin position="1"/>
        <end position="135"/>
    </location>
</feature>
<dbReference type="KEGG" id="bana:BARAN1_0421"/>
<dbReference type="CDD" id="cd09279">
    <property type="entry name" value="RNase_HI_like"/>
    <property type="match status" value="1"/>
</dbReference>
<name>A0A2X3KY47_9BACT</name>
<dbReference type="SUPFAM" id="SSF53098">
    <property type="entry name" value="Ribonuclease H-like"/>
    <property type="match status" value="1"/>
</dbReference>
<dbReference type="EMBL" id="LS483254">
    <property type="protein sequence ID" value="SQD92446.1"/>
    <property type="molecule type" value="Genomic_DNA"/>
</dbReference>
<proteinExistence type="predicted"/>
<protein>
    <submittedName>
        <fullName evidence="2">Ribonuclease H</fullName>
    </submittedName>
</protein>
<gene>
    <name evidence="2" type="ORF">BARAN1_0421</name>
</gene>
<organism evidence="2 3">
    <name type="scientific">Candidatus Bipolaricaulis anaerobius</name>
    <dbReference type="NCBI Taxonomy" id="2026885"/>
    <lineage>
        <taxon>Bacteria</taxon>
        <taxon>Candidatus Bipolaricaulota</taxon>
        <taxon>Candidatus Bipolaricaulia</taxon>
        <taxon>Candidatus Bipolaricaulales</taxon>
        <taxon>Candidatus Bipolaricaulaceae</taxon>
        <taxon>Candidatus Bipolaricaulis</taxon>
    </lineage>
</organism>
<evidence type="ECO:0000313" key="2">
    <source>
        <dbReference type="EMBL" id="SQD92446.1"/>
    </source>
</evidence>
<dbReference type="Gene3D" id="3.30.420.10">
    <property type="entry name" value="Ribonuclease H-like superfamily/Ribonuclease H"/>
    <property type="match status" value="1"/>
</dbReference>
<sequence length="171" mass="19335">MRKIFVNVDGSSHGSPGEAAIGILVTDEKGQVLGQESKLIGRATSDVAEYKALLDGIRLALALSPDEAVFLTDNQVVANQVNGFYQVREPHLELLNRNALDLLSKLPRWRVNFVEREINHPAHRLAEQAFRERSRQERERADLTREIGYLLDGLPVDELRRLVAYVRSLRP</sequence>
<dbReference type="Pfam" id="PF13456">
    <property type="entry name" value="RVT_3"/>
    <property type="match status" value="1"/>
</dbReference>
<evidence type="ECO:0000259" key="1">
    <source>
        <dbReference type="PROSITE" id="PS50879"/>
    </source>
</evidence>
<dbReference type="PANTHER" id="PTHR47723">
    <property type="entry name" value="OS05G0353850 PROTEIN"/>
    <property type="match status" value="1"/>
</dbReference>
<keyword evidence="3" id="KW-1185">Reference proteome</keyword>
<dbReference type="InterPro" id="IPR036397">
    <property type="entry name" value="RNaseH_sf"/>
</dbReference>
<dbReference type="InterPro" id="IPR012337">
    <property type="entry name" value="RNaseH-like_sf"/>
</dbReference>
<dbReference type="Proteomes" id="UP000249818">
    <property type="component" value="Chromosome BARAN1"/>
</dbReference>
<dbReference type="PANTHER" id="PTHR47723:SF19">
    <property type="entry name" value="POLYNUCLEOTIDYL TRANSFERASE, RIBONUCLEASE H-LIKE SUPERFAMILY PROTEIN"/>
    <property type="match status" value="1"/>
</dbReference>
<dbReference type="GO" id="GO:0003676">
    <property type="term" value="F:nucleic acid binding"/>
    <property type="evidence" value="ECO:0007669"/>
    <property type="project" value="InterPro"/>
</dbReference>
<dbReference type="InterPro" id="IPR053151">
    <property type="entry name" value="RNase_H-like"/>
</dbReference>
<dbReference type="OrthoDB" id="7845843at2"/>
<dbReference type="PROSITE" id="PS50879">
    <property type="entry name" value="RNASE_H_1"/>
    <property type="match status" value="1"/>
</dbReference>
<dbReference type="GO" id="GO:0004523">
    <property type="term" value="F:RNA-DNA hybrid ribonuclease activity"/>
    <property type="evidence" value="ECO:0007669"/>
    <property type="project" value="InterPro"/>
</dbReference>
<reference evidence="3" key="1">
    <citation type="submission" date="2018-05" db="EMBL/GenBank/DDBJ databases">
        <authorList>
            <person name="Hao L."/>
        </authorList>
    </citation>
    <scope>NUCLEOTIDE SEQUENCE [LARGE SCALE GENOMIC DNA]</scope>
</reference>